<dbReference type="STRING" id="1121416.SAMN02745220_04211"/>
<sequence>MRHNLDIPAIIGPRQRVPSLTFVANQKKLIQFIENNAQLLADFLNVSRLPAEGLTQYLDHDFLGSLSRFGAEHRSHQIIQEASDRVWSQHLKPKLIAAIHDDIIDQAITYTHEQHIHEVPFEEGRESRTRLMELVADVLTPEKIARHPIPFTIAPTYRLVQEDLQPYLNQLFTETVRDIFSVLHNLEAPLVDVLYKFYFNDIVPTKFSLDMLERYQQGTCEVSDIVSWALSRPDYWLQELLAIANRAIDRDPSISADEKLTRKAACYQLLKAIFLVEKADA</sequence>
<proteinExistence type="predicted"/>
<dbReference type="Proteomes" id="UP000184603">
    <property type="component" value="Unassembled WGS sequence"/>
</dbReference>
<dbReference type="AlphaFoldDB" id="A0A1M7YGJ6"/>
<organism evidence="1 2">
    <name type="scientific">Desulfopila aestuarii DSM 18488</name>
    <dbReference type="NCBI Taxonomy" id="1121416"/>
    <lineage>
        <taxon>Bacteria</taxon>
        <taxon>Pseudomonadati</taxon>
        <taxon>Thermodesulfobacteriota</taxon>
        <taxon>Desulfobulbia</taxon>
        <taxon>Desulfobulbales</taxon>
        <taxon>Desulfocapsaceae</taxon>
        <taxon>Desulfopila</taxon>
    </lineage>
</organism>
<evidence type="ECO:0000313" key="2">
    <source>
        <dbReference type="Proteomes" id="UP000184603"/>
    </source>
</evidence>
<keyword evidence="2" id="KW-1185">Reference proteome</keyword>
<dbReference type="EMBL" id="FRFE01000028">
    <property type="protein sequence ID" value="SHO51755.1"/>
    <property type="molecule type" value="Genomic_DNA"/>
</dbReference>
<evidence type="ECO:0000313" key="1">
    <source>
        <dbReference type="EMBL" id="SHO51755.1"/>
    </source>
</evidence>
<gene>
    <name evidence="1" type="ORF">SAMN02745220_04211</name>
</gene>
<protein>
    <submittedName>
        <fullName evidence="1">Uncharacterized protein</fullName>
    </submittedName>
</protein>
<name>A0A1M7YGJ6_9BACT</name>
<reference evidence="1 2" key="1">
    <citation type="submission" date="2016-12" db="EMBL/GenBank/DDBJ databases">
        <authorList>
            <person name="Song W.-J."/>
            <person name="Kurnit D.M."/>
        </authorList>
    </citation>
    <scope>NUCLEOTIDE SEQUENCE [LARGE SCALE GENOMIC DNA]</scope>
    <source>
        <strain evidence="1 2">DSM 18488</strain>
    </source>
</reference>
<accession>A0A1M7YGJ6</accession>